<evidence type="ECO:0000313" key="1">
    <source>
        <dbReference type="EMBL" id="CDW30793.1"/>
    </source>
</evidence>
<protein>
    <submittedName>
        <fullName evidence="1">Uncharacterized protein</fullName>
    </submittedName>
</protein>
<feature type="non-terminal residue" evidence="1">
    <location>
        <position position="1"/>
    </location>
</feature>
<organism evidence="1">
    <name type="scientific">Lepeophtheirus salmonis</name>
    <name type="common">Salmon louse</name>
    <name type="synonym">Caligus salmonis</name>
    <dbReference type="NCBI Taxonomy" id="72036"/>
    <lineage>
        <taxon>Eukaryota</taxon>
        <taxon>Metazoa</taxon>
        <taxon>Ecdysozoa</taxon>
        <taxon>Arthropoda</taxon>
        <taxon>Crustacea</taxon>
        <taxon>Multicrustacea</taxon>
        <taxon>Hexanauplia</taxon>
        <taxon>Copepoda</taxon>
        <taxon>Siphonostomatoida</taxon>
        <taxon>Caligidae</taxon>
        <taxon>Lepeophtheirus</taxon>
    </lineage>
</organism>
<name>A0A0K2TXS8_LEPSM</name>
<dbReference type="EMBL" id="HACA01013432">
    <property type="protein sequence ID" value="CDW30793.1"/>
    <property type="molecule type" value="Transcribed_RNA"/>
</dbReference>
<sequence length="44" mass="5178">IRIEFNKFLGLIYRTERNCSLQPSIRTNTTLIILACYRVGIYLT</sequence>
<dbReference type="AlphaFoldDB" id="A0A0K2TXS8"/>
<accession>A0A0K2TXS8</accession>
<reference evidence="1" key="1">
    <citation type="submission" date="2014-05" db="EMBL/GenBank/DDBJ databases">
        <authorList>
            <person name="Chronopoulou M."/>
        </authorList>
    </citation>
    <scope>NUCLEOTIDE SEQUENCE</scope>
    <source>
        <tissue evidence="1">Whole organism</tissue>
    </source>
</reference>
<proteinExistence type="predicted"/>